<dbReference type="PANTHER" id="PTHR43977">
    <property type="entry name" value="STRUCTURAL MAINTENANCE OF CHROMOSOMES PROTEIN 3"/>
    <property type="match status" value="1"/>
</dbReference>
<dbReference type="GO" id="GO:0030261">
    <property type="term" value="P:chromosome condensation"/>
    <property type="evidence" value="ECO:0007669"/>
    <property type="project" value="UniProtKB-KW"/>
</dbReference>
<keyword evidence="5" id="KW-0498">Mitosis</keyword>
<evidence type="ECO:0000313" key="15">
    <source>
        <dbReference type="EMBL" id="CAD7638803.1"/>
    </source>
</evidence>
<feature type="coiled-coil region" evidence="12">
    <location>
        <begin position="330"/>
        <end position="566"/>
    </location>
</feature>
<keyword evidence="3" id="KW-0132">Cell division</keyword>
<organism evidence="15">
    <name type="scientific">Oppiella nova</name>
    <dbReference type="NCBI Taxonomy" id="334625"/>
    <lineage>
        <taxon>Eukaryota</taxon>
        <taxon>Metazoa</taxon>
        <taxon>Ecdysozoa</taxon>
        <taxon>Arthropoda</taxon>
        <taxon>Chelicerata</taxon>
        <taxon>Arachnida</taxon>
        <taxon>Acari</taxon>
        <taxon>Acariformes</taxon>
        <taxon>Sarcoptiformes</taxon>
        <taxon>Oribatida</taxon>
        <taxon>Brachypylina</taxon>
        <taxon>Oppioidea</taxon>
        <taxon>Oppiidae</taxon>
        <taxon>Oppiella</taxon>
    </lineage>
</organism>
<evidence type="ECO:0000256" key="10">
    <source>
        <dbReference type="ARBA" id="ARBA00023306"/>
    </source>
</evidence>
<keyword evidence="7 12" id="KW-0175">Coiled coil</keyword>
<evidence type="ECO:0000259" key="14">
    <source>
        <dbReference type="SMART" id="SM00968"/>
    </source>
</evidence>
<dbReference type="Gene3D" id="1.20.1060.20">
    <property type="match status" value="1"/>
</dbReference>
<dbReference type="InterPro" id="IPR010935">
    <property type="entry name" value="SMC_hinge"/>
</dbReference>
<dbReference type="Pfam" id="PF02463">
    <property type="entry name" value="SMC_N"/>
    <property type="match status" value="2"/>
</dbReference>
<dbReference type="InterPro" id="IPR003395">
    <property type="entry name" value="RecF/RecN/SMC_N"/>
</dbReference>
<dbReference type="GO" id="GO:0016887">
    <property type="term" value="F:ATP hydrolysis activity"/>
    <property type="evidence" value="ECO:0007669"/>
    <property type="project" value="InterPro"/>
</dbReference>
<evidence type="ECO:0000313" key="16">
    <source>
        <dbReference type="Proteomes" id="UP000728032"/>
    </source>
</evidence>
<dbReference type="SUPFAM" id="SSF52540">
    <property type="entry name" value="P-loop containing nucleoside triphosphate hydrolases"/>
    <property type="match status" value="2"/>
</dbReference>
<dbReference type="GO" id="GO:0005634">
    <property type="term" value="C:nucleus"/>
    <property type="evidence" value="ECO:0007669"/>
    <property type="project" value="UniProtKB-SubCell"/>
</dbReference>
<keyword evidence="6" id="KW-0067">ATP-binding</keyword>
<feature type="region of interest" description="Disordered" evidence="13">
    <location>
        <begin position="847"/>
        <end position="869"/>
    </location>
</feature>
<keyword evidence="16" id="KW-1185">Reference proteome</keyword>
<dbReference type="Proteomes" id="UP000728032">
    <property type="component" value="Unassembled WGS sequence"/>
</dbReference>
<dbReference type="GO" id="GO:0005694">
    <property type="term" value="C:chromosome"/>
    <property type="evidence" value="ECO:0007669"/>
    <property type="project" value="InterPro"/>
</dbReference>
<keyword evidence="4" id="KW-0547">Nucleotide-binding</keyword>
<evidence type="ECO:0000256" key="2">
    <source>
        <dbReference type="ARBA" id="ARBA00005231"/>
    </source>
</evidence>
<gene>
    <name evidence="15" type="ORF">ONB1V03_LOCUS1604</name>
</gene>
<evidence type="ECO:0000256" key="4">
    <source>
        <dbReference type="ARBA" id="ARBA00022741"/>
    </source>
</evidence>
<comment type="similarity">
    <text evidence="2">Belongs to the SMC family. SMC2 subfamily.</text>
</comment>
<dbReference type="CDD" id="cd03273">
    <property type="entry name" value="ABC_SMC2_euk"/>
    <property type="match status" value="1"/>
</dbReference>
<dbReference type="EMBL" id="OC915132">
    <property type="protein sequence ID" value="CAD7638803.1"/>
    <property type="molecule type" value="Genomic_DNA"/>
</dbReference>
<evidence type="ECO:0000256" key="5">
    <source>
        <dbReference type="ARBA" id="ARBA00022776"/>
    </source>
</evidence>
<dbReference type="InterPro" id="IPR027120">
    <property type="entry name" value="Smc2_ABC"/>
</dbReference>
<sequence>MHIKSIILDGFKSYGTETKIDGFDNLFNAITGLNGSGKSNILDAICFVLGLSRMDIARCNNLRELIYKNGQTGVTKASVTIHFDNKDKRQCPAGYDNYDEIVIRREVNINSRSKYWINGFGSNNQSVTDLFHSVSLNIQNPHFLIMQGRITKVLNMKPHEILSMVEEATGVSMYEMKKKSTQSMIEKKDSALRLIDAPSIGSMVSDLTTKGRITKVLNMKPHEILSMVEEATGVSMYEMKKKSTQSMIEKKDSALRLIDALINETIVPKLDQLKKEQSGLMEFQKISAELESLSKVFIAFKFVAEEENCLKASANIEEKNNDINGHRKLISDANMRANEIENSIKTLEKKKDEEFGGKLSELETQLKSEQLSEAKLIGEMNISKEELKEKEKKEMQFCKNLEGDRRITASKQKQFDSLNEKLERLRADNDIKEENLKKAEKDFEDISAGKSRAKEGEAAATLADQLMTAEKEIATAETDIKKAEMKIKHSKTELNKKETEVKKTKNTYDKDMKEINSMNSEVEKLRAQLEGFGFDEQRHVNLRSELGQQKRQIDRLSDEIRSAESSLSRTRFDFKDPQPNFDRSSVMGVVCNLFRVKDINFALALEKSAGGKLYNVVVRDGQTAKAILDRGQLRDRWTFIPLDRIKAQNSDQRALKRAQEIVGRENVDYAINFIEYEPHLANAMKYVFNDILIVPDMEIAKKVVYDPEVRKTTVTYDGEVFEPSGILSGGSAQRGTQLLAKVAEILDKKRTLEELSHSFGEMETEFRDLDKHSKNYTTIKQNYDLKAREAELVRQRLQQGNSAHILMEEIEALKLTLQTEDKILKDCAEIKKNSTKRVNELNEKLKDSKSIREREHKEAEQNLKSARTQAEKSRKLMAEDQQKVDCLQLEIEELSKQMNSCEQQLNQFKTEITEKRSEMETIEGKVNAVKEKVGKWMADLKEHKRILKTHSDEMSKMQRQRDSVLKSIEENEIKIKQINYDIEKIKTSSHDSAVHVKQMKRKYPWIEEEKHLFGNESTGYSFNDFNTDESTRRLDRLKSTKASLAKTVNMRANIMLSDKEKESEELTRKRRIVATDKNNLITYMQEVDQKKKDELFKAWQKINVDFGAIFSTFLPNSNAKLEAPEGKSVTDGLEVKVAFGDVWKDSLTELSGGQRSLVALSLILALLKYNPAPLYILDEVDAALDQSHTQNTGIMIRNHFRNSQFIIVSLKDDMFNNANVLFKTRFVDGTSQVTRVQSHHQRNK</sequence>
<evidence type="ECO:0000256" key="1">
    <source>
        <dbReference type="ARBA" id="ARBA00004123"/>
    </source>
</evidence>
<name>A0A7R9QC71_9ACAR</name>
<accession>A0A7R9QC71</accession>
<keyword evidence="9 11" id="KW-0539">Nucleus</keyword>
<dbReference type="Gene3D" id="3.40.50.300">
    <property type="entry name" value="P-loop containing nucleotide triphosphate hydrolases"/>
    <property type="match status" value="2"/>
</dbReference>
<evidence type="ECO:0000256" key="7">
    <source>
        <dbReference type="ARBA" id="ARBA00023054"/>
    </source>
</evidence>
<dbReference type="SUPFAM" id="SSF75553">
    <property type="entry name" value="Smc hinge domain"/>
    <property type="match status" value="1"/>
</dbReference>
<comment type="subcellular location">
    <subcellularLocation>
        <location evidence="1 11">Nucleus</location>
    </subcellularLocation>
</comment>
<evidence type="ECO:0000256" key="13">
    <source>
        <dbReference type="SAM" id="MobiDB-lite"/>
    </source>
</evidence>
<evidence type="ECO:0000256" key="3">
    <source>
        <dbReference type="ARBA" id="ARBA00022618"/>
    </source>
</evidence>
<dbReference type="Gene3D" id="1.10.287.950">
    <property type="entry name" value="Methyl-accepting chemotaxis protein"/>
    <property type="match status" value="1"/>
</dbReference>
<dbReference type="InterPro" id="IPR027417">
    <property type="entry name" value="P-loop_NTPase"/>
</dbReference>
<dbReference type="InterPro" id="IPR024704">
    <property type="entry name" value="SMC"/>
</dbReference>
<dbReference type="EMBL" id="CAJPVJ010000307">
    <property type="protein sequence ID" value="CAG2162003.1"/>
    <property type="molecule type" value="Genomic_DNA"/>
</dbReference>
<dbReference type="Pfam" id="PF06470">
    <property type="entry name" value="SMC_hinge"/>
    <property type="match status" value="1"/>
</dbReference>
<feature type="domain" description="SMC hinge" evidence="14">
    <location>
        <begin position="584"/>
        <end position="704"/>
    </location>
</feature>
<dbReference type="SMART" id="SM00968">
    <property type="entry name" value="SMC_hinge"/>
    <property type="match status" value="1"/>
</dbReference>
<dbReference type="GO" id="GO:0051301">
    <property type="term" value="P:cell division"/>
    <property type="evidence" value="ECO:0007669"/>
    <property type="project" value="UniProtKB-KW"/>
</dbReference>
<proteinExistence type="inferred from homology"/>
<dbReference type="GO" id="GO:0005524">
    <property type="term" value="F:ATP binding"/>
    <property type="evidence" value="ECO:0007669"/>
    <property type="project" value="UniProtKB-KW"/>
</dbReference>
<dbReference type="Gene3D" id="3.30.70.1620">
    <property type="match status" value="1"/>
</dbReference>
<evidence type="ECO:0000256" key="8">
    <source>
        <dbReference type="ARBA" id="ARBA00023067"/>
    </source>
</evidence>
<keyword evidence="8" id="KW-0226">DNA condensation</keyword>
<keyword evidence="10" id="KW-0131">Cell cycle</keyword>
<reference evidence="15" key="1">
    <citation type="submission" date="2020-11" db="EMBL/GenBank/DDBJ databases">
        <authorList>
            <person name="Tran Van P."/>
        </authorList>
    </citation>
    <scope>NUCLEOTIDE SEQUENCE</scope>
</reference>
<dbReference type="InterPro" id="IPR036277">
    <property type="entry name" value="SMC_hinge_sf"/>
</dbReference>
<dbReference type="OrthoDB" id="10255539at2759"/>
<evidence type="ECO:0000256" key="11">
    <source>
        <dbReference type="PIRNR" id="PIRNR005719"/>
    </source>
</evidence>
<evidence type="ECO:0000256" key="6">
    <source>
        <dbReference type="ARBA" id="ARBA00022840"/>
    </source>
</evidence>
<evidence type="ECO:0000256" key="9">
    <source>
        <dbReference type="ARBA" id="ARBA00023242"/>
    </source>
</evidence>
<evidence type="ECO:0000256" key="12">
    <source>
        <dbReference type="SAM" id="Coils"/>
    </source>
</evidence>
<feature type="compositionally biased region" description="Basic and acidic residues" evidence="13">
    <location>
        <begin position="847"/>
        <end position="861"/>
    </location>
</feature>
<protein>
    <recommendedName>
        <fullName evidence="11">Structural maintenance of chromosomes protein</fullName>
    </recommendedName>
</protein>
<dbReference type="AlphaFoldDB" id="A0A7R9QC71"/>
<dbReference type="PIRSF" id="PIRSF005719">
    <property type="entry name" value="SMC"/>
    <property type="match status" value="1"/>
</dbReference>